<evidence type="ECO:0000256" key="5">
    <source>
        <dbReference type="ARBA" id="ARBA00023043"/>
    </source>
</evidence>
<dbReference type="GO" id="GO:0005886">
    <property type="term" value="C:plasma membrane"/>
    <property type="evidence" value="ECO:0007669"/>
    <property type="project" value="TreeGrafter"/>
</dbReference>
<organism evidence="10 11">
    <name type="scientific">Carnegiea gigantea</name>
    <dbReference type="NCBI Taxonomy" id="171969"/>
    <lineage>
        <taxon>Eukaryota</taxon>
        <taxon>Viridiplantae</taxon>
        <taxon>Streptophyta</taxon>
        <taxon>Embryophyta</taxon>
        <taxon>Tracheophyta</taxon>
        <taxon>Spermatophyta</taxon>
        <taxon>Magnoliopsida</taxon>
        <taxon>eudicotyledons</taxon>
        <taxon>Gunneridae</taxon>
        <taxon>Pentapetalae</taxon>
        <taxon>Caryophyllales</taxon>
        <taxon>Cactineae</taxon>
        <taxon>Cactaceae</taxon>
        <taxon>Cactoideae</taxon>
        <taxon>Echinocereeae</taxon>
        <taxon>Carnegiea</taxon>
    </lineage>
</organism>
<dbReference type="InterPro" id="IPR026961">
    <property type="entry name" value="PGG_dom"/>
</dbReference>
<keyword evidence="5" id="KW-0040">ANK repeat</keyword>
<dbReference type="InterPro" id="IPR036770">
    <property type="entry name" value="Ankyrin_rpt-contain_sf"/>
</dbReference>
<dbReference type="Pfam" id="PF12796">
    <property type="entry name" value="Ank_2"/>
    <property type="match status" value="1"/>
</dbReference>
<keyword evidence="6 8" id="KW-0472">Membrane</keyword>
<evidence type="ECO:0000256" key="6">
    <source>
        <dbReference type="ARBA" id="ARBA00023136"/>
    </source>
</evidence>
<name>A0A9Q1KS51_9CARY</name>
<evidence type="ECO:0000313" key="10">
    <source>
        <dbReference type="EMBL" id="KAJ8448060.1"/>
    </source>
</evidence>
<gene>
    <name evidence="10" type="ORF">Cgig2_028936</name>
</gene>
<dbReference type="PANTHER" id="PTHR24186:SF46">
    <property type="entry name" value="PROTEIN ACCELERATED CELL DEATH 6-LIKE"/>
    <property type="match status" value="1"/>
</dbReference>
<comment type="caution">
    <text evidence="10">The sequence shown here is derived from an EMBL/GenBank/DDBJ whole genome shotgun (WGS) entry which is preliminary data.</text>
</comment>
<dbReference type="SUPFAM" id="SSF48403">
    <property type="entry name" value="Ankyrin repeat"/>
    <property type="match status" value="1"/>
</dbReference>
<evidence type="ECO:0000313" key="11">
    <source>
        <dbReference type="Proteomes" id="UP001153076"/>
    </source>
</evidence>
<evidence type="ECO:0000259" key="9">
    <source>
        <dbReference type="Pfam" id="PF13962"/>
    </source>
</evidence>
<evidence type="ECO:0000256" key="7">
    <source>
        <dbReference type="SAM" id="MobiDB-lite"/>
    </source>
</evidence>
<feature type="transmembrane region" description="Helical" evidence="8">
    <location>
        <begin position="621"/>
        <end position="640"/>
    </location>
</feature>
<protein>
    <recommendedName>
        <fullName evidence="9">PGG domain-containing protein</fullName>
    </recommendedName>
</protein>
<feature type="transmembrane region" description="Helical" evidence="8">
    <location>
        <begin position="727"/>
        <end position="748"/>
    </location>
</feature>
<dbReference type="EMBL" id="JAKOGI010000033">
    <property type="protein sequence ID" value="KAJ8448060.1"/>
    <property type="molecule type" value="Genomic_DNA"/>
</dbReference>
<dbReference type="Pfam" id="PF13962">
    <property type="entry name" value="PGG"/>
    <property type="match status" value="1"/>
</dbReference>
<dbReference type="Gene3D" id="1.25.40.20">
    <property type="entry name" value="Ankyrin repeat-containing domain"/>
    <property type="match status" value="2"/>
</dbReference>
<keyword evidence="2 8" id="KW-0812">Transmembrane</keyword>
<sequence length="809" mass="92574">MDDCAGDDPYYSIFVIALRRGFRKVILKFWESAPNWHTFDKRVLACALGPAPNCSDEIFRLVLEQNLQVIKDRNFYRIWSPLASWPLIGKLYPFEYVLKQEVCVTDLRRYIVDMISEENPLYYVALSDFDEDRGIQIATILVDAWKKETEQLNAVKVELPWFARRRNGGTVLHAALQKRREKVALHFLSLEKIELFLREGDKFLFHAIDYFGVVSSEKASSQSDQLEVTHIFNLHIYVFVKHIRFSKQLYPELMKQTDDDGVTVLHSWMEIRDRVMGIPIFASLLEQKTDDKSWNPLHVAAVVGANGVIEDIVRFVLEAITEQNLNLLCCSAIEDKDIKGNTAVDIALSTRREELTLCFLSMGIPSSCDYIFKAIDKQCHSVVKFLLGKIHEGGWAHHLQMGKQNLLHIASKCTVWSAEEDDAEFLRSSDCNVLHRRGRKNSTRKSIRSGMGANWLVELILQKDRSCILNTPSAWVEACKRGHLSSVFAFVKKSSYFMDLCRLHGETPLHHTHDVHFKEYKALLDHEFIKELKNTQNLKCETPLHVAIKSKNKDFTEILLRMDDVDPTIKDDDGKTAMELLKELCNQDAKWKNMCKIIGVDPRLRTTYIHLKADLTHMRDIISLVAALLATITFIAGFTLPGGFDSDSGEVILVKKAAFLMFLIADGYAMCTSMLVLFCITWSVVCKRQKSSLLIDRSLVLLKQSLYGTLLAFVTEVYTVIHRKSLWAAIVILVMCSLVVVIANRSILHVVIPKLIPADGRDYLQWLCCWKKKDLLKRKQKAMPPSNQSEVQEREPLNNQCQSELDSIV</sequence>
<evidence type="ECO:0000256" key="3">
    <source>
        <dbReference type="ARBA" id="ARBA00022737"/>
    </source>
</evidence>
<keyword evidence="3" id="KW-0677">Repeat</keyword>
<evidence type="ECO:0000256" key="1">
    <source>
        <dbReference type="ARBA" id="ARBA00004141"/>
    </source>
</evidence>
<dbReference type="AlphaFoldDB" id="A0A9Q1KS51"/>
<reference evidence="10" key="1">
    <citation type="submission" date="2022-04" db="EMBL/GenBank/DDBJ databases">
        <title>Carnegiea gigantea Genome sequencing and assembly v2.</title>
        <authorList>
            <person name="Copetti D."/>
            <person name="Sanderson M.J."/>
            <person name="Burquez A."/>
            <person name="Wojciechowski M.F."/>
        </authorList>
    </citation>
    <scope>NUCLEOTIDE SEQUENCE</scope>
    <source>
        <strain evidence="10">SGP5-SGP5p</strain>
        <tissue evidence="10">Aerial part</tissue>
    </source>
</reference>
<feature type="compositionally biased region" description="Polar residues" evidence="7">
    <location>
        <begin position="797"/>
        <end position="809"/>
    </location>
</feature>
<comment type="subcellular location">
    <subcellularLocation>
        <location evidence="1">Membrane</location>
        <topology evidence="1">Multi-pass membrane protein</topology>
    </subcellularLocation>
</comment>
<feature type="domain" description="PGG" evidence="9">
    <location>
        <begin position="614"/>
        <end position="719"/>
    </location>
</feature>
<evidence type="ECO:0000256" key="4">
    <source>
        <dbReference type="ARBA" id="ARBA00022989"/>
    </source>
</evidence>
<proteinExistence type="predicted"/>
<dbReference type="PANTHER" id="PTHR24186">
    <property type="entry name" value="PROTEIN PHOSPHATASE 1 REGULATORY SUBUNIT"/>
    <property type="match status" value="1"/>
</dbReference>
<evidence type="ECO:0000256" key="2">
    <source>
        <dbReference type="ARBA" id="ARBA00022692"/>
    </source>
</evidence>
<feature type="transmembrane region" description="Helical" evidence="8">
    <location>
        <begin position="705"/>
        <end position="721"/>
    </location>
</feature>
<evidence type="ECO:0000256" key="8">
    <source>
        <dbReference type="SAM" id="Phobius"/>
    </source>
</evidence>
<accession>A0A9Q1KS51</accession>
<dbReference type="SMART" id="SM00248">
    <property type="entry name" value="ANK"/>
    <property type="match status" value="4"/>
</dbReference>
<keyword evidence="11" id="KW-1185">Reference proteome</keyword>
<feature type="region of interest" description="Disordered" evidence="7">
    <location>
        <begin position="782"/>
        <end position="809"/>
    </location>
</feature>
<dbReference type="OrthoDB" id="2498029at2759"/>
<dbReference type="Proteomes" id="UP001153076">
    <property type="component" value="Unassembled WGS sequence"/>
</dbReference>
<keyword evidence="4 8" id="KW-1133">Transmembrane helix</keyword>
<dbReference type="InterPro" id="IPR002110">
    <property type="entry name" value="Ankyrin_rpt"/>
</dbReference>
<feature type="transmembrane region" description="Helical" evidence="8">
    <location>
        <begin position="660"/>
        <end position="685"/>
    </location>
</feature>